<evidence type="ECO:0000259" key="3">
    <source>
        <dbReference type="Pfam" id="PF13581"/>
    </source>
</evidence>
<name>A0ABP8TQG2_9ACTN</name>
<dbReference type="InterPro" id="IPR036890">
    <property type="entry name" value="HATPase_C_sf"/>
</dbReference>
<gene>
    <name evidence="4" type="ORF">GCM10023195_61110</name>
</gene>
<dbReference type="Pfam" id="PF13581">
    <property type="entry name" value="HATPase_c_2"/>
    <property type="match status" value="1"/>
</dbReference>
<dbReference type="PANTHER" id="PTHR35526:SF3">
    <property type="entry name" value="ANTI-SIGMA-F FACTOR RSBW"/>
    <property type="match status" value="1"/>
</dbReference>
<organism evidence="4 5">
    <name type="scientific">Actinoallomurus liliacearum</name>
    <dbReference type="NCBI Taxonomy" id="1080073"/>
    <lineage>
        <taxon>Bacteria</taxon>
        <taxon>Bacillati</taxon>
        <taxon>Actinomycetota</taxon>
        <taxon>Actinomycetes</taxon>
        <taxon>Streptosporangiales</taxon>
        <taxon>Thermomonosporaceae</taxon>
        <taxon>Actinoallomurus</taxon>
    </lineage>
</organism>
<dbReference type="RefSeq" id="WP_345362199.1">
    <property type="nucleotide sequence ID" value="NZ_BAABHJ010000023.1"/>
</dbReference>
<feature type="region of interest" description="Disordered" evidence="2">
    <location>
        <begin position="100"/>
        <end position="119"/>
    </location>
</feature>
<accession>A0ABP8TQG2</accession>
<comment type="caution">
    <text evidence="4">The sequence shown here is derived from an EMBL/GenBank/DDBJ whole genome shotgun (WGS) entry which is preliminary data.</text>
</comment>
<keyword evidence="1" id="KW-0418">Kinase</keyword>
<evidence type="ECO:0000313" key="5">
    <source>
        <dbReference type="Proteomes" id="UP001500212"/>
    </source>
</evidence>
<protein>
    <recommendedName>
        <fullName evidence="3">Histidine kinase/HSP90-like ATPase domain-containing protein</fullName>
    </recommendedName>
</protein>
<dbReference type="SUPFAM" id="SSF55874">
    <property type="entry name" value="ATPase domain of HSP90 chaperone/DNA topoisomerase II/histidine kinase"/>
    <property type="match status" value="1"/>
</dbReference>
<keyword evidence="1" id="KW-0808">Transferase</keyword>
<dbReference type="Gene3D" id="3.30.565.10">
    <property type="entry name" value="Histidine kinase-like ATPase, C-terminal domain"/>
    <property type="match status" value="1"/>
</dbReference>
<dbReference type="PANTHER" id="PTHR35526">
    <property type="entry name" value="ANTI-SIGMA-F FACTOR RSBW-RELATED"/>
    <property type="match status" value="1"/>
</dbReference>
<sequence length="153" mass="16041">MDAAIAGPETWDGDPRGLDRGAPAELTIIGAITLPGTERSVADGRRFVRETLGGRHPAADAVKLSVSELATNAVKHTASGTGGQITISLAAADNAVRAEVTNDGATGPEPRLENRPEVDAEHGRGLILIDTVADRWGVTRSADRTTVWAEFSY</sequence>
<dbReference type="InterPro" id="IPR003594">
    <property type="entry name" value="HATPase_dom"/>
</dbReference>
<keyword evidence="1" id="KW-0723">Serine/threonine-protein kinase</keyword>
<evidence type="ECO:0000256" key="1">
    <source>
        <dbReference type="ARBA" id="ARBA00022527"/>
    </source>
</evidence>
<keyword evidence="5" id="KW-1185">Reference proteome</keyword>
<dbReference type="InterPro" id="IPR050267">
    <property type="entry name" value="Anti-sigma-factor_SerPK"/>
</dbReference>
<reference evidence="5" key="1">
    <citation type="journal article" date="2019" name="Int. J. Syst. Evol. Microbiol.">
        <title>The Global Catalogue of Microorganisms (GCM) 10K type strain sequencing project: providing services to taxonomists for standard genome sequencing and annotation.</title>
        <authorList>
            <consortium name="The Broad Institute Genomics Platform"/>
            <consortium name="The Broad Institute Genome Sequencing Center for Infectious Disease"/>
            <person name="Wu L."/>
            <person name="Ma J."/>
        </authorList>
    </citation>
    <scope>NUCLEOTIDE SEQUENCE [LARGE SCALE GENOMIC DNA]</scope>
    <source>
        <strain evidence="5">JCM 17938</strain>
    </source>
</reference>
<dbReference type="EMBL" id="BAABHJ010000023">
    <property type="protein sequence ID" value="GAA4614034.1"/>
    <property type="molecule type" value="Genomic_DNA"/>
</dbReference>
<feature type="domain" description="Histidine kinase/HSP90-like ATPase" evidence="3">
    <location>
        <begin position="37"/>
        <end position="149"/>
    </location>
</feature>
<evidence type="ECO:0000313" key="4">
    <source>
        <dbReference type="EMBL" id="GAA4614034.1"/>
    </source>
</evidence>
<dbReference type="Proteomes" id="UP001500212">
    <property type="component" value="Unassembled WGS sequence"/>
</dbReference>
<evidence type="ECO:0000256" key="2">
    <source>
        <dbReference type="SAM" id="MobiDB-lite"/>
    </source>
</evidence>
<proteinExistence type="predicted"/>
<feature type="compositionally biased region" description="Basic and acidic residues" evidence="2">
    <location>
        <begin position="110"/>
        <end position="119"/>
    </location>
</feature>
<dbReference type="CDD" id="cd16936">
    <property type="entry name" value="HATPase_RsbW-like"/>
    <property type="match status" value="1"/>
</dbReference>